<keyword evidence="11" id="KW-1185">Reference proteome</keyword>
<comment type="pathway">
    <text evidence="1 8">Amino-acid biosynthesis; L-arginine biosynthesis; carbamoyl phosphate from bicarbonate: step 1/1.</text>
</comment>
<comment type="catalytic activity">
    <reaction evidence="8">
        <text>L-glutamine + H2O = L-glutamate + NH4(+)</text>
        <dbReference type="Rhea" id="RHEA:15889"/>
        <dbReference type="ChEBI" id="CHEBI:15377"/>
        <dbReference type="ChEBI" id="CHEBI:28938"/>
        <dbReference type="ChEBI" id="CHEBI:29985"/>
        <dbReference type="ChEBI" id="CHEBI:58359"/>
    </reaction>
</comment>
<feature type="binding site" evidence="8">
    <location>
        <position position="288"/>
    </location>
    <ligand>
        <name>L-glutamine</name>
        <dbReference type="ChEBI" id="CHEBI:58359"/>
    </ligand>
</feature>
<dbReference type="Proteomes" id="UP001208017">
    <property type="component" value="Unassembled WGS sequence"/>
</dbReference>
<protein>
    <recommendedName>
        <fullName evidence="8">Carbamoyl phosphate synthase small chain</fullName>
        <ecNumber evidence="8">6.3.5.5</ecNumber>
    </recommendedName>
    <alternativeName>
        <fullName evidence="8">Carbamoyl phosphate synthetase glutamine chain</fullName>
    </alternativeName>
</protein>
<keyword evidence="5 8" id="KW-0067">ATP-binding</keyword>
<dbReference type="RefSeq" id="WP_267152333.1">
    <property type="nucleotide sequence ID" value="NZ_JAPMLT010000008.1"/>
</dbReference>
<dbReference type="EC" id="6.3.5.5" evidence="8"/>
<dbReference type="EMBL" id="JAPMLT010000008">
    <property type="protein sequence ID" value="MCX7571088.1"/>
    <property type="molecule type" value="Genomic_DNA"/>
</dbReference>
<comment type="pathway">
    <text evidence="8">Pyrimidine metabolism; UMP biosynthesis via de novo pathway; (S)-dihydroorotate from bicarbonate: step 1/3.</text>
</comment>
<dbReference type="Pfam" id="PF00988">
    <property type="entry name" value="CPSase_sm_chain"/>
    <property type="match status" value="1"/>
</dbReference>
<feature type="binding site" evidence="8">
    <location>
        <position position="247"/>
    </location>
    <ligand>
        <name>L-glutamine</name>
        <dbReference type="ChEBI" id="CHEBI:58359"/>
    </ligand>
</feature>
<dbReference type="HAMAP" id="MF_01209">
    <property type="entry name" value="CPSase_S_chain"/>
    <property type="match status" value="1"/>
</dbReference>
<feature type="active site" description="Nucleophile" evidence="8">
    <location>
        <position position="243"/>
    </location>
</feature>
<dbReference type="Gene3D" id="3.40.50.880">
    <property type="match status" value="1"/>
</dbReference>
<dbReference type="NCBIfam" id="TIGR01368">
    <property type="entry name" value="CPSaseIIsmall"/>
    <property type="match status" value="1"/>
</dbReference>
<dbReference type="InterPro" id="IPR002474">
    <property type="entry name" value="CarbamoylP_synth_ssu_N"/>
</dbReference>
<comment type="function">
    <text evidence="8">Small subunit of the glutamine-dependent carbamoyl phosphate synthetase (CPSase). CPSase catalyzes the formation of carbamoyl phosphate from the ammonia moiety of glutamine, carbonate, and phosphate donated by ATP, constituting the first step of 2 biosynthetic pathways, one leading to arginine and/or urea and the other to pyrimidine nucleotides. The small subunit (glutamine amidotransferase) binds and cleaves glutamine to supply the large subunit with the substrate ammonia.</text>
</comment>
<dbReference type="Gene3D" id="3.50.30.20">
    <property type="entry name" value="Carbamoyl-phosphate synthase small subunit, N-terminal domain"/>
    <property type="match status" value="1"/>
</dbReference>
<dbReference type="PRINTS" id="PR00096">
    <property type="entry name" value="GATASE"/>
</dbReference>
<feature type="binding site" evidence="8">
    <location>
        <position position="218"/>
    </location>
    <ligand>
        <name>L-glutamine</name>
        <dbReference type="ChEBI" id="CHEBI:58359"/>
    </ligand>
</feature>
<feature type="binding site" evidence="8">
    <location>
        <position position="216"/>
    </location>
    <ligand>
        <name>L-glutamine</name>
        <dbReference type="ChEBI" id="CHEBI:58359"/>
    </ligand>
</feature>
<dbReference type="SMART" id="SM01097">
    <property type="entry name" value="CPSase_sm_chain"/>
    <property type="match status" value="1"/>
</dbReference>
<dbReference type="InterPro" id="IPR017926">
    <property type="entry name" value="GATASE"/>
</dbReference>
<dbReference type="InterPro" id="IPR029062">
    <property type="entry name" value="Class_I_gatase-like"/>
</dbReference>
<gene>
    <name evidence="8" type="primary">carA</name>
    <name evidence="10" type="ORF">OS242_14145</name>
</gene>
<evidence type="ECO:0000256" key="2">
    <source>
        <dbReference type="ARBA" id="ARBA00007800"/>
    </source>
</evidence>
<dbReference type="SUPFAM" id="SSF52317">
    <property type="entry name" value="Class I glutamine amidotransferase-like"/>
    <property type="match status" value="1"/>
</dbReference>
<evidence type="ECO:0000256" key="3">
    <source>
        <dbReference type="ARBA" id="ARBA00022598"/>
    </source>
</evidence>
<keyword evidence="6 8" id="KW-0315">Glutamine amidotransferase</keyword>
<feature type="region of interest" description="CPSase" evidence="8">
    <location>
        <begin position="1"/>
        <end position="167"/>
    </location>
</feature>
<feature type="binding site" evidence="8">
    <location>
        <position position="287"/>
    </location>
    <ligand>
        <name>L-glutamine</name>
        <dbReference type="ChEBI" id="CHEBI:58359"/>
    </ligand>
</feature>
<keyword evidence="4 8" id="KW-0547">Nucleotide-binding</keyword>
<comment type="similarity">
    <text evidence="2 8">Belongs to the CarA family.</text>
</comment>
<dbReference type="InterPro" id="IPR006274">
    <property type="entry name" value="CarbamoylP_synth_ssu"/>
</dbReference>
<evidence type="ECO:0000256" key="7">
    <source>
        <dbReference type="ARBA" id="ARBA00048816"/>
    </source>
</evidence>
<feature type="domain" description="Carbamoyl-phosphate synthase small subunit N-terminal" evidence="9">
    <location>
        <begin position="1"/>
        <end position="131"/>
    </location>
</feature>
<dbReference type="Pfam" id="PF00117">
    <property type="entry name" value="GATase"/>
    <property type="match status" value="1"/>
</dbReference>
<dbReference type="InterPro" id="IPR035686">
    <property type="entry name" value="CPSase_GATase1"/>
</dbReference>
<evidence type="ECO:0000313" key="11">
    <source>
        <dbReference type="Proteomes" id="UP001208017"/>
    </source>
</evidence>
<name>A0ABT3X544_9BACL</name>
<keyword evidence="8" id="KW-0665">Pyrimidine biosynthesis</keyword>
<keyword evidence="8" id="KW-0028">Amino-acid biosynthesis</keyword>
<dbReference type="PANTHER" id="PTHR43418:SF7">
    <property type="entry name" value="CARBAMOYL-PHOSPHATE SYNTHASE SMALL CHAIN"/>
    <property type="match status" value="1"/>
</dbReference>
<feature type="binding site" evidence="8">
    <location>
        <position position="244"/>
    </location>
    <ligand>
        <name>L-glutamine</name>
        <dbReference type="ChEBI" id="CHEBI:58359"/>
    </ligand>
</feature>
<comment type="catalytic activity">
    <reaction evidence="7 8">
        <text>hydrogencarbonate + L-glutamine + 2 ATP + H2O = carbamoyl phosphate + L-glutamate + 2 ADP + phosphate + 2 H(+)</text>
        <dbReference type="Rhea" id="RHEA:18633"/>
        <dbReference type="ChEBI" id="CHEBI:15377"/>
        <dbReference type="ChEBI" id="CHEBI:15378"/>
        <dbReference type="ChEBI" id="CHEBI:17544"/>
        <dbReference type="ChEBI" id="CHEBI:29985"/>
        <dbReference type="ChEBI" id="CHEBI:30616"/>
        <dbReference type="ChEBI" id="CHEBI:43474"/>
        <dbReference type="ChEBI" id="CHEBI:58228"/>
        <dbReference type="ChEBI" id="CHEBI:58359"/>
        <dbReference type="ChEBI" id="CHEBI:456216"/>
        <dbReference type="EC" id="6.3.5.5"/>
    </reaction>
</comment>
<keyword evidence="8" id="KW-0055">Arginine biosynthesis</keyword>
<dbReference type="NCBIfam" id="NF009475">
    <property type="entry name" value="PRK12838.1"/>
    <property type="match status" value="1"/>
</dbReference>
<evidence type="ECO:0000256" key="8">
    <source>
        <dbReference type="HAMAP-Rule" id="MF_01209"/>
    </source>
</evidence>
<organism evidence="10 11">
    <name type="scientific">Tumebacillus lacus</name>
    <dbReference type="NCBI Taxonomy" id="2995335"/>
    <lineage>
        <taxon>Bacteria</taxon>
        <taxon>Bacillati</taxon>
        <taxon>Bacillota</taxon>
        <taxon>Bacilli</taxon>
        <taxon>Bacillales</taxon>
        <taxon>Alicyclobacillaceae</taxon>
        <taxon>Tumebacillus</taxon>
    </lineage>
</organism>
<evidence type="ECO:0000256" key="6">
    <source>
        <dbReference type="ARBA" id="ARBA00022962"/>
    </source>
</evidence>
<accession>A0ABT3X544</accession>
<dbReference type="PANTHER" id="PTHR43418">
    <property type="entry name" value="MULTIFUNCTIONAL TRYPTOPHAN BIOSYNTHESIS PROTEIN-RELATED"/>
    <property type="match status" value="1"/>
</dbReference>
<comment type="caution">
    <text evidence="10">The sequence shown here is derived from an EMBL/GenBank/DDBJ whole genome shotgun (WGS) entry which is preliminary data.</text>
</comment>
<keyword evidence="3 8" id="KW-0436">Ligase</keyword>
<dbReference type="PRINTS" id="PR00097">
    <property type="entry name" value="ANTSNTHASEII"/>
</dbReference>
<feature type="active site" evidence="8">
    <location>
        <position position="327"/>
    </location>
</feature>
<evidence type="ECO:0000313" key="10">
    <source>
        <dbReference type="EMBL" id="MCX7571088.1"/>
    </source>
</evidence>
<evidence type="ECO:0000259" key="9">
    <source>
        <dbReference type="SMART" id="SM01097"/>
    </source>
</evidence>
<feature type="binding site" evidence="8">
    <location>
        <position position="285"/>
    </location>
    <ligand>
        <name>L-glutamine</name>
        <dbReference type="ChEBI" id="CHEBI:58359"/>
    </ligand>
</feature>
<evidence type="ECO:0000256" key="1">
    <source>
        <dbReference type="ARBA" id="ARBA00005077"/>
    </source>
</evidence>
<dbReference type="SUPFAM" id="SSF52021">
    <property type="entry name" value="Carbamoyl phosphate synthetase, small subunit N-terminal domain"/>
    <property type="match status" value="1"/>
</dbReference>
<feature type="binding site" evidence="8">
    <location>
        <position position="45"/>
    </location>
    <ligand>
        <name>L-glutamine</name>
        <dbReference type="ChEBI" id="CHEBI:58359"/>
    </ligand>
</feature>
<evidence type="ECO:0000256" key="5">
    <source>
        <dbReference type="ARBA" id="ARBA00022840"/>
    </source>
</evidence>
<dbReference type="InterPro" id="IPR036480">
    <property type="entry name" value="CarbP_synth_ssu_N_sf"/>
</dbReference>
<dbReference type="PROSITE" id="PS51273">
    <property type="entry name" value="GATASE_TYPE_1"/>
    <property type="match status" value="1"/>
</dbReference>
<dbReference type="PRINTS" id="PR00099">
    <property type="entry name" value="CPSGATASE"/>
</dbReference>
<evidence type="ECO:0000256" key="4">
    <source>
        <dbReference type="ARBA" id="ARBA00022741"/>
    </source>
</evidence>
<dbReference type="InterPro" id="IPR050472">
    <property type="entry name" value="Anth_synth/Amidotransfase"/>
</dbReference>
<dbReference type="CDD" id="cd01744">
    <property type="entry name" value="GATase1_CPSase"/>
    <property type="match status" value="1"/>
</dbReference>
<comment type="subunit">
    <text evidence="8">Composed of two chains; the small (or glutamine) chain promotes the hydrolysis of glutamine to ammonia, which is used by the large (or ammonia) chain to synthesize carbamoyl phosphate. Tetramer of heterodimers (alpha,beta)4.</text>
</comment>
<proteinExistence type="inferred from homology"/>
<sequence length="361" mass="39456">MKGVLVLENGRRFPGLLAGGEGMKAGEVVFHTGMTGYQEILTDPSYAGQIVVMTYPLIGNYGLNAQDAEAKRPWLAGFVTGEACSLPNHYLQEKTLHEYLAHHEVPLLTDVDTRALVRVIREHGSLKGYIVPVEAATEEPDFSALPRDLVKKVSTPISYSFSAEGEYHVVLLDFGAKENIARSLTTAGCRVTVMPATSTAEQVRAMRPDGIMLSNGPGDPLDCADLLPTVKELAEEFPTFGICLGHQLLALAFGARTEKMRFGHRGSNHPVRDLQSDKIWITSQNHGYTVADAGLPDDLIVTHRNVNDGSVEGLKHRDLAVFSVQFHPEACPGPQDAQVLFEDFLSLMKERKGQHLVTTTV</sequence>
<reference evidence="10 11" key="1">
    <citation type="submission" date="2022-11" db="EMBL/GenBank/DDBJ databases">
        <title>Study of microbial diversity in lake waters.</title>
        <authorList>
            <person name="Zhang J."/>
        </authorList>
    </citation>
    <scope>NUCLEOTIDE SEQUENCE [LARGE SCALE GENOMIC DNA]</scope>
    <source>
        <strain evidence="10 11">DT12</strain>
    </source>
</reference>
<feature type="active site" evidence="8">
    <location>
        <position position="329"/>
    </location>
</feature>